<keyword evidence="2" id="KW-0479">Metal-binding</keyword>
<feature type="compositionally biased region" description="Basic residues" evidence="7">
    <location>
        <begin position="640"/>
        <end position="652"/>
    </location>
</feature>
<dbReference type="PANTHER" id="PTHR15439:SF0">
    <property type="entry name" value="CELL DIVISION CYCLE AND APOPTOSIS REGULATOR PROTEIN 1-RELATED"/>
    <property type="match status" value="1"/>
</dbReference>
<evidence type="ECO:0000256" key="3">
    <source>
        <dbReference type="ARBA" id="ARBA00022771"/>
    </source>
</evidence>
<accession>A0AAN6PQF6</accession>
<proteinExistence type="predicted"/>
<evidence type="ECO:0000256" key="5">
    <source>
        <dbReference type="ARBA" id="ARBA00023242"/>
    </source>
</evidence>
<dbReference type="GO" id="GO:0008270">
    <property type="term" value="F:zinc ion binding"/>
    <property type="evidence" value="ECO:0007669"/>
    <property type="project" value="UniProtKB-KW"/>
</dbReference>
<dbReference type="GO" id="GO:0016567">
    <property type="term" value="P:protein ubiquitination"/>
    <property type="evidence" value="ECO:0007669"/>
    <property type="project" value="InterPro"/>
</dbReference>
<dbReference type="Proteomes" id="UP001303115">
    <property type="component" value="Unassembled WGS sequence"/>
</dbReference>
<dbReference type="SUPFAM" id="SSF57850">
    <property type="entry name" value="RING/U-box"/>
    <property type="match status" value="1"/>
</dbReference>
<feature type="region of interest" description="Disordered" evidence="7">
    <location>
        <begin position="581"/>
        <end position="660"/>
    </location>
</feature>
<dbReference type="SUPFAM" id="SSF57756">
    <property type="entry name" value="Retrovirus zinc finger-like domains"/>
    <property type="match status" value="1"/>
</dbReference>
<evidence type="ECO:0000259" key="8">
    <source>
        <dbReference type="PROSITE" id="PS50158"/>
    </source>
</evidence>
<dbReference type="GO" id="GO:0006397">
    <property type="term" value="P:mRNA processing"/>
    <property type="evidence" value="ECO:0007669"/>
    <property type="project" value="InterPro"/>
</dbReference>
<dbReference type="InterPro" id="IPR025829">
    <property type="entry name" value="Zn_knuckle_CX2CX3GHX4C"/>
</dbReference>
<dbReference type="GO" id="GO:0003676">
    <property type="term" value="F:nucleic acid binding"/>
    <property type="evidence" value="ECO:0007669"/>
    <property type="project" value="InterPro"/>
</dbReference>
<comment type="subcellular location">
    <subcellularLocation>
        <location evidence="1">Nucleus</location>
    </subcellularLocation>
</comment>
<comment type="caution">
    <text evidence="10">The sequence shown here is derived from an EMBL/GenBank/DDBJ whole genome shotgun (WGS) entry which is preliminary data.</text>
</comment>
<dbReference type="Pfam" id="PF13696">
    <property type="entry name" value="zf-CCHC_2"/>
    <property type="match status" value="1"/>
</dbReference>
<dbReference type="InterPro" id="IPR014891">
    <property type="entry name" value="DWNN_domain"/>
</dbReference>
<protein>
    <submittedName>
        <fullName evidence="10">Finger protein</fullName>
    </submittedName>
</protein>
<dbReference type="InterPro" id="IPR013083">
    <property type="entry name" value="Znf_RING/FYVE/PHD"/>
</dbReference>
<feature type="region of interest" description="Disordered" evidence="7">
    <location>
        <begin position="357"/>
        <end position="457"/>
    </location>
</feature>
<dbReference type="InterPro" id="IPR033489">
    <property type="entry name" value="RBBP6"/>
</dbReference>
<evidence type="ECO:0000256" key="6">
    <source>
        <dbReference type="PROSITE-ProRule" id="PRU00047"/>
    </source>
</evidence>
<keyword evidence="11" id="KW-1185">Reference proteome</keyword>
<gene>
    <name evidence="10" type="ORF">C8A01DRAFT_32873</name>
</gene>
<dbReference type="PANTHER" id="PTHR15439">
    <property type="entry name" value="RETINOBLASTOMA-BINDING PROTEIN 6"/>
    <property type="match status" value="1"/>
</dbReference>
<feature type="domain" description="CCHC-type" evidence="8">
    <location>
        <begin position="180"/>
        <end position="194"/>
    </location>
</feature>
<evidence type="ECO:0000313" key="11">
    <source>
        <dbReference type="Proteomes" id="UP001303115"/>
    </source>
</evidence>
<dbReference type="CDD" id="cd16620">
    <property type="entry name" value="vRING-HC-C4C4_RBBP6"/>
    <property type="match status" value="1"/>
</dbReference>
<feature type="compositionally biased region" description="Low complexity" evidence="7">
    <location>
        <begin position="591"/>
        <end position="621"/>
    </location>
</feature>
<dbReference type="GO" id="GO:0005634">
    <property type="term" value="C:nucleus"/>
    <property type="evidence" value="ECO:0007669"/>
    <property type="project" value="UniProtKB-SubCell"/>
</dbReference>
<evidence type="ECO:0000256" key="2">
    <source>
        <dbReference type="ARBA" id="ARBA00022723"/>
    </source>
</evidence>
<name>A0AAN6PQF6_9PEZI</name>
<dbReference type="GO" id="GO:0061630">
    <property type="term" value="F:ubiquitin protein ligase activity"/>
    <property type="evidence" value="ECO:0007669"/>
    <property type="project" value="InterPro"/>
</dbReference>
<dbReference type="Pfam" id="PF08783">
    <property type="entry name" value="DWNN"/>
    <property type="match status" value="1"/>
</dbReference>
<keyword evidence="5" id="KW-0539">Nucleus</keyword>
<keyword evidence="3 6" id="KW-0863">Zinc-finger</keyword>
<dbReference type="SMART" id="SM01180">
    <property type="entry name" value="DWNN"/>
    <property type="match status" value="1"/>
</dbReference>
<evidence type="ECO:0000259" key="9">
    <source>
        <dbReference type="PROSITE" id="PS51282"/>
    </source>
</evidence>
<reference evidence="11" key="1">
    <citation type="journal article" date="2023" name="Mol. Phylogenet. Evol.">
        <title>Genome-scale phylogeny and comparative genomics of the fungal order Sordariales.</title>
        <authorList>
            <person name="Hensen N."/>
            <person name="Bonometti L."/>
            <person name="Westerberg I."/>
            <person name="Brannstrom I.O."/>
            <person name="Guillou S."/>
            <person name="Cros-Aarteil S."/>
            <person name="Calhoun S."/>
            <person name="Haridas S."/>
            <person name="Kuo A."/>
            <person name="Mondo S."/>
            <person name="Pangilinan J."/>
            <person name="Riley R."/>
            <person name="LaButti K."/>
            <person name="Andreopoulos B."/>
            <person name="Lipzen A."/>
            <person name="Chen C."/>
            <person name="Yan M."/>
            <person name="Daum C."/>
            <person name="Ng V."/>
            <person name="Clum A."/>
            <person name="Steindorff A."/>
            <person name="Ohm R.A."/>
            <person name="Martin F."/>
            <person name="Silar P."/>
            <person name="Natvig D.O."/>
            <person name="Lalanne C."/>
            <person name="Gautier V."/>
            <person name="Ament-Velasquez S.L."/>
            <person name="Kruys A."/>
            <person name="Hutchinson M.I."/>
            <person name="Powell A.J."/>
            <person name="Barry K."/>
            <person name="Miller A.N."/>
            <person name="Grigoriev I.V."/>
            <person name="Debuchy R."/>
            <person name="Gladieux P."/>
            <person name="Hiltunen Thoren M."/>
            <person name="Johannesson H."/>
        </authorList>
    </citation>
    <scope>NUCLEOTIDE SEQUENCE [LARGE SCALE GENOMIC DNA]</scope>
    <source>
        <strain evidence="11">CBS 284.82</strain>
    </source>
</reference>
<feature type="compositionally biased region" description="Low complexity" evidence="7">
    <location>
        <begin position="401"/>
        <end position="423"/>
    </location>
</feature>
<dbReference type="Gene3D" id="3.10.20.90">
    <property type="entry name" value="Phosphatidylinositol 3-kinase Catalytic Subunit, Chain A, domain 1"/>
    <property type="match status" value="1"/>
</dbReference>
<dbReference type="AlphaFoldDB" id="A0AAN6PQF6"/>
<dbReference type="Gene3D" id="3.30.40.10">
    <property type="entry name" value="Zinc/RING finger domain, C3HC4 (zinc finger)"/>
    <property type="match status" value="1"/>
</dbReference>
<evidence type="ECO:0000256" key="1">
    <source>
        <dbReference type="ARBA" id="ARBA00004123"/>
    </source>
</evidence>
<dbReference type="Gene3D" id="4.10.60.10">
    <property type="entry name" value="Zinc finger, CCHC-type"/>
    <property type="match status" value="1"/>
</dbReference>
<dbReference type="InterPro" id="IPR036875">
    <property type="entry name" value="Znf_CCHC_sf"/>
</dbReference>
<feature type="compositionally biased region" description="Gly residues" evidence="7">
    <location>
        <begin position="581"/>
        <end position="590"/>
    </location>
</feature>
<feature type="compositionally biased region" description="Low complexity" evidence="7">
    <location>
        <begin position="366"/>
        <end position="376"/>
    </location>
</feature>
<organism evidence="10 11">
    <name type="scientific">Parachaetomium inaequale</name>
    <dbReference type="NCBI Taxonomy" id="2588326"/>
    <lineage>
        <taxon>Eukaryota</taxon>
        <taxon>Fungi</taxon>
        <taxon>Dikarya</taxon>
        <taxon>Ascomycota</taxon>
        <taxon>Pezizomycotina</taxon>
        <taxon>Sordariomycetes</taxon>
        <taxon>Sordariomycetidae</taxon>
        <taxon>Sordariales</taxon>
        <taxon>Chaetomiaceae</taxon>
        <taxon>Parachaetomium</taxon>
    </lineage>
</organism>
<dbReference type="SMART" id="SM00343">
    <property type="entry name" value="ZnF_C2HC"/>
    <property type="match status" value="1"/>
</dbReference>
<evidence type="ECO:0000256" key="4">
    <source>
        <dbReference type="ARBA" id="ARBA00022833"/>
    </source>
</evidence>
<dbReference type="PROSITE" id="PS50158">
    <property type="entry name" value="ZF_CCHC"/>
    <property type="match status" value="1"/>
</dbReference>
<feature type="domain" description="DWNN" evidence="9">
    <location>
        <begin position="5"/>
        <end position="79"/>
    </location>
</feature>
<sequence length="660" mass="70899">MASSVFFKFKSQKEPTRVEFDGTGISVFELKREIILRSGLGDGTDFDLVICADEGMKEVYDDDTTIIPRSTTVIARRMPPKVAGRGGAARYVSGKMPVHAKNSSRREQIAKPAVKTQSNTLAQLSSAMTEEEKMAAVFQAQTENFTSREEEMATQQYVAKGGPKKPANVPDHDPPQGYICYRCGEKGHWIQLCPTNDNPEYDNRPRVKRTTGIPRSFLKTVDKATALGQNADGDDSKAPSGIMVNADGEFVIAEPDKASWEQFQAKAKANPAAQKAAAEEDKVVRERGLECPVDKKMFIDPMKTPCCEKTYCNDCITNALIESDFVCPACKTEGVLIDDLKTDEEAVEKIKAFLAEKDDKKEGSKSPAAANSPAAAGGDEADSKTDANKAKSKSPSPTPAGPATAQPGQSSTTPRSAASTPATGEQVQPSKKRPAEDALENPKIPKAPKAMQKAQEVQQQNMMPMMNGLPGMAGGMPGMPGMNGMPPMGGMSMMYPGMPMMGGNFGPMGGMPNMNMGMMNPMMNPMMAGPMGGGYGGMNNMAGYNGGWGGPGGDMGMGNMNNGPGAGGSMGGGRMNGMGMGMGGGYGGGHQQQQQHHNHQQQQGQTQGQGQQHFGHHNNNNKNFAYQTGEEDDAYFRKPVNPHRHQNRQRRVRPSDYREL</sequence>
<keyword evidence="4" id="KW-0862">Zinc</keyword>
<dbReference type="InterPro" id="IPR001878">
    <property type="entry name" value="Znf_CCHC"/>
</dbReference>
<evidence type="ECO:0000256" key="7">
    <source>
        <dbReference type="SAM" id="MobiDB-lite"/>
    </source>
</evidence>
<dbReference type="GO" id="GO:0006511">
    <property type="term" value="P:ubiquitin-dependent protein catabolic process"/>
    <property type="evidence" value="ECO:0007669"/>
    <property type="project" value="TreeGrafter"/>
</dbReference>
<evidence type="ECO:0000313" key="10">
    <source>
        <dbReference type="EMBL" id="KAK4043081.1"/>
    </source>
</evidence>
<dbReference type="EMBL" id="MU854332">
    <property type="protein sequence ID" value="KAK4043081.1"/>
    <property type="molecule type" value="Genomic_DNA"/>
</dbReference>
<dbReference type="PROSITE" id="PS51282">
    <property type="entry name" value="DWNN"/>
    <property type="match status" value="1"/>
</dbReference>